<dbReference type="OrthoDB" id="8402860at2"/>
<evidence type="ECO:0000313" key="4">
    <source>
        <dbReference type="Proteomes" id="UP000253420"/>
    </source>
</evidence>
<proteinExistence type="predicted"/>
<sequence length="116" mass="11697">MKLMSQLMAASMIILLSGGFAAAECVDTTTSAPSRDTQTAGIAKDGSKAPLEDPTGHAAHPGPDAVKKDGQTMPLADQQGGGNKDLAASQQDVEAQQKGEKTAAAEAKSGKEGCAQ</sequence>
<dbReference type="EMBL" id="QOZG01000006">
    <property type="protein sequence ID" value="RCS22899.1"/>
    <property type="molecule type" value="Genomic_DNA"/>
</dbReference>
<evidence type="ECO:0000256" key="1">
    <source>
        <dbReference type="SAM" id="MobiDB-lite"/>
    </source>
</evidence>
<organism evidence="3 4">
    <name type="scientific">Phyllobacterium salinisoli</name>
    <dbReference type="NCBI Taxonomy" id="1899321"/>
    <lineage>
        <taxon>Bacteria</taxon>
        <taxon>Pseudomonadati</taxon>
        <taxon>Pseudomonadota</taxon>
        <taxon>Alphaproteobacteria</taxon>
        <taxon>Hyphomicrobiales</taxon>
        <taxon>Phyllobacteriaceae</taxon>
        <taxon>Phyllobacterium</taxon>
    </lineage>
</organism>
<gene>
    <name evidence="3" type="ORF">DUT91_15565</name>
</gene>
<keyword evidence="4" id="KW-1185">Reference proteome</keyword>
<feature type="chain" id="PRO_5016711588" description="Exopolysaccharide production protein YjbE" evidence="2">
    <location>
        <begin position="23"/>
        <end position="116"/>
    </location>
</feature>
<reference evidence="3 4" key="1">
    <citation type="submission" date="2018-07" db="EMBL/GenBank/DDBJ databases">
        <title>The draft genome of Phyllobacterium salinisoli.</title>
        <authorList>
            <person name="Liu L."/>
            <person name="Li L."/>
            <person name="Zhang X."/>
            <person name="Liang L."/>
        </authorList>
    </citation>
    <scope>NUCLEOTIDE SEQUENCE [LARGE SCALE GENOMIC DNA]</scope>
    <source>
        <strain evidence="3 4">LLAN61</strain>
    </source>
</reference>
<feature type="compositionally biased region" description="Basic and acidic residues" evidence="1">
    <location>
        <begin position="45"/>
        <end position="55"/>
    </location>
</feature>
<name>A0A368K0J0_9HYPH</name>
<dbReference type="RefSeq" id="WP_114441441.1">
    <property type="nucleotide sequence ID" value="NZ_QOZG01000006.1"/>
</dbReference>
<comment type="caution">
    <text evidence="3">The sequence shown here is derived from an EMBL/GenBank/DDBJ whole genome shotgun (WGS) entry which is preliminary data.</text>
</comment>
<evidence type="ECO:0000256" key="2">
    <source>
        <dbReference type="SAM" id="SignalP"/>
    </source>
</evidence>
<evidence type="ECO:0000313" key="3">
    <source>
        <dbReference type="EMBL" id="RCS22899.1"/>
    </source>
</evidence>
<feature type="compositionally biased region" description="Polar residues" evidence="1">
    <location>
        <begin position="27"/>
        <end position="40"/>
    </location>
</feature>
<accession>A0A368K0J0</accession>
<dbReference type="Proteomes" id="UP000253420">
    <property type="component" value="Unassembled WGS sequence"/>
</dbReference>
<feature type="signal peptide" evidence="2">
    <location>
        <begin position="1"/>
        <end position="22"/>
    </location>
</feature>
<keyword evidence="2" id="KW-0732">Signal</keyword>
<evidence type="ECO:0008006" key="5">
    <source>
        <dbReference type="Google" id="ProtNLM"/>
    </source>
</evidence>
<feature type="compositionally biased region" description="Basic and acidic residues" evidence="1">
    <location>
        <begin position="95"/>
        <end position="116"/>
    </location>
</feature>
<dbReference type="AlphaFoldDB" id="A0A368K0J0"/>
<feature type="region of interest" description="Disordered" evidence="1">
    <location>
        <begin position="27"/>
        <end position="116"/>
    </location>
</feature>
<protein>
    <recommendedName>
        <fullName evidence="5">Exopolysaccharide production protein YjbE</fullName>
    </recommendedName>
</protein>